<keyword evidence="1" id="KW-0812">Transmembrane</keyword>
<keyword evidence="1" id="KW-1133">Transmembrane helix</keyword>
<proteinExistence type="predicted"/>
<gene>
    <name evidence="2" type="ORF">EDD29_0304</name>
</gene>
<dbReference type="Pfam" id="PF14030">
    <property type="entry name" value="DUF4245"/>
    <property type="match status" value="1"/>
</dbReference>
<feature type="transmembrane region" description="Helical" evidence="1">
    <location>
        <begin position="28"/>
        <end position="46"/>
    </location>
</feature>
<keyword evidence="1" id="KW-0472">Membrane</keyword>
<dbReference type="EMBL" id="RJKE01000001">
    <property type="protein sequence ID" value="ROO82819.1"/>
    <property type="molecule type" value="Genomic_DNA"/>
</dbReference>
<accession>A0A3N1CNC9</accession>
<name>A0A3N1CNC9_9ACTN</name>
<keyword evidence="3" id="KW-1185">Reference proteome</keyword>
<protein>
    <submittedName>
        <fullName evidence="2">Uncharacterized protein DUF4245</fullName>
    </submittedName>
</protein>
<dbReference type="OrthoDB" id="5146801at2"/>
<dbReference type="RefSeq" id="WP_123661792.1">
    <property type="nucleotide sequence ID" value="NZ_RJKE01000001.1"/>
</dbReference>
<comment type="caution">
    <text evidence="2">The sequence shown here is derived from an EMBL/GenBank/DDBJ whole genome shotgun (WGS) entry which is preliminary data.</text>
</comment>
<dbReference type="PROSITE" id="PS51257">
    <property type="entry name" value="PROKAR_LIPOPROTEIN"/>
    <property type="match status" value="1"/>
</dbReference>
<organism evidence="2 3">
    <name type="scientific">Actinocorallia herbida</name>
    <dbReference type="NCBI Taxonomy" id="58109"/>
    <lineage>
        <taxon>Bacteria</taxon>
        <taxon>Bacillati</taxon>
        <taxon>Actinomycetota</taxon>
        <taxon>Actinomycetes</taxon>
        <taxon>Streptosporangiales</taxon>
        <taxon>Thermomonosporaceae</taxon>
        <taxon>Actinocorallia</taxon>
    </lineage>
</organism>
<evidence type="ECO:0000256" key="1">
    <source>
        <dbReference type="SAM" id="Phobius"/>
    </source>
</evidence>
<reference evidence="2 3" key="1">
    <citation type="submission" date="2018-11" db="EMBL/GenBank/DDBJ databases">
        <title>Sequencing the genomes of 1000 actinobacteria strains.</title>
        <authorList>
            <person name="Klenk H.-P."/>
        </authorList>
    </citation>
    <scope>NUCLEOTIDE SEQUENCE [LARGE SCALE GENOMIC DNA]</scope>
    <source>
        <strain evidence="2 3">DSM 44254</strain>
    </source>
</reference>
<evidence type="ECO:0000313" key="2">
    <source>
        <dbReference type="EMBL" id="ROO82819.1"/>
    </source>
</evidence>
<dbReference type="AlphaFoldDB" id="A0A3N1CNC9"/>
<sequence>MSAPTPRTETRVVSEGFLKRYLAGPGQFWIAIVACFAFASAAFLLTPGDADDAEPRTVEYSFDAKGFAREADFAAYVPEGLPAGWHATASRVTGLGEKDKDLTWHLGFATPAGAHAAVVQSDEKPDGDKGFVRRMTNVPRSGPDQATGTRDIGGIAWAEYFQKDKRQSSLVLRLPASTVVVTGTASFAELAVLAGSLKAQPIGGEG</sequence>
<evidence type="ECO:0000313" key="3">
    <source>
        <dbReference type="Proteomes" id="UP000272400"/>
    </source>
</evidence>
<dbReference type="Proteomes" id="UP000272400">
    <property type="component" value="Unassembled WGS sequence"/>
</dbReference>
<dbReference type="InterPro" id="IPR025339">
    <property type="entry name" value="DUF4245"/>
</dbReference>